<dbReference type="Pfam" id="PF02882">
    <property type="entry name" value="THF_DHG_CYH_C"/>
    <property type="match status" value="1"/>
</dbReference>
<dbReference type="PANTHER" id="PTHR48099:SF5">
    <property type="entry name" value="C-1-TETRAHYDROFOLATE SYNTHASE, CYTOPLASMIC"/>
    <property type="match status" value="1"/>
</dbReference>
<dbReference type="PRINTS" id="PR00085">
    <property type="entry name" value="THFDHDRGNASE"/>
</dbReference>
<accession>A0A2H0VGQ4</accession>
<keyword evidence="7" id="KW-0028">Amino-acid biosynthesis</keyword>
<evidence type="ECO:0000256" key="7">
    <source>
        <dbReference type="ARBA" id="ARBA00023167"/>
    </source>
</evidence>
<evidence type="ECO:0000259" key="9">
    <source>
        <dbReference type="Pfam" id="PF00763"/>
    </source>
</evidence>
<dbReference type="Gene3D" id="3.40.50.10860">
    <property type="entry name" value="Leucine Dehydrogenase, chain A, domain 1"/>
    <property type="match status" value="1"/>
</dbReference>
<evidence type="ECO:0000256" key="3">
    <source>
        <dbReference type="ARBA" id="ARBA00022755"/>
    </source>
</evidence>
<proteinExistence type="predicted"/>
<feature type="domain" description="Tetrahydrofolate dehydrogenase/cyclohydrolase catalytic" evidence="9">
    <location>
        <begin position="5"/>
        <end position="112"/>
    </location>
</feature>
<comment type="caution">
    <text evidence="11">The sequence shown here is derived from an EMBL/GenBank/DDBJ whole genome shotgun (WGS) entry which is preliminary data.</text>
</comment>
<dbReference type="SUPFAM" id="SSF51735">
    <property type="entry name" value="NAD(P)-binding Rossmann-fold domains"/>
    <property type="match status" value="1"/>
</dbReference>
<dbReference type="InterPro" id="IPR020630">
    <property type="entry name" value="THF_DH/CycHdrlase_cat_dom"/>
</dbReference>
<dbReference type="GO" id="GO:0006164">
    <property type="term" value="P:purine nucleotide biosynthetic process"/>
    <property type="evidence" value="ECO:0007669"/>
    <property type="project" value="UniProtKB-KW"/>
</dbReference>
<evidence type="ECO:0000313" key="11">
    <source>
        <dbReference type="EMBL" id="PIR98287.1"/>
    </source>
</evidence>
<keyword evidence="3" id="KW-0658">Purine biosynthesis</keyword>
<keyword evidence="2" id="KW-0554">One-carbon metabolism</keyword>
<dbReference type="PANTHER" id="PTHR48099">
    <property type="entry name" value="C-1-TETRAHYDROFOLATE SYNTHASE, CYTOPLASMIC-RELATED"/>
    <property type="match status" value="1"/>
</dbReference>
<dbReference type="Gene3D" id="3.40.50.720">
    <property type="entry name" value="NAD(P)-binding Rossmann-like Domain"/>
    <property type="match status" value="1"/>
</dbReference>
<gene>
    <name evidence="11" type="ORF">COT89_00135</name>
</gene>
<dbReference type="Proteomes" id="UP000231466">
    <property type="component" value="Unassembled WGS sequence"/>
</dbReference>
<dbReference type="SUPFAM" id="SSF53223">
    <property type="entry name" value="Aminoacid dehydrogenase-like, N-terminal domain"/>
    <property type="match status" value="1"/>
</dbReference>
<feature type="domain" description="Tetrahydrofolate dehydrogenase/cyclohydrolase NAD(P)-binding" evidence="10">
    <location>
        <begin position="137"/>
        <end position="266"/>
    </location>
</feature>
<reference evidence="12" key="1">
    <citation type="submission" date="2017-09" db="EMBL/GenBank/DDBJ databases">
        <title>Depth-based differentiation of microbial function through sediment-hosted aquifers and enrichment of novel symbionts in the deep terrestrial subsurface.</title>
        <authorList>
            <person name="Probst A.J."/>
            <person name="Ladd B."/>
            <person name="Jarett J.K."/>
            <person name="Geller-Mcgrath D.E."/>
            <person name="Sieber C.M.K."/>
            <person name="Emerson J.B."/>
            <person name="Anantharaman K."/>
            <person name="Thomas B.C."/>
            <person name="Malmstrom R."/>
            <person name="Stieglmeier M."/>
            <person name="Klingl A."/>
            <person name="Woyke T."/>
            <person name="Ryan C.M."/>
            <person name="Banfield J.F."/>
        </authorList>
    </citation>
    <scope>NUCLEOTIDE SEQUENCE [LARGE SCALE GENOMIC DNA]</scope>
</reference>
<evidence type="ECO:0000256" key="4">
    <source>
        <dbReference type="ARBA" id="ARBA00022801"/>
    </source>
</evidence>
<organism evidence="11 12">
    <name type="scientific">Candidatus Colwellbacteria bacterium CG10_big_fil_rev_8_21_14_0_10_42_22</name>
    <dbReference type="NCBI Taxonomy" id="1974540"/>
    <lineage>
        <taxon>Bacteria</taxon>
        <taxon>Candidatus Colwelliibacteriota</taxon>
    </lineage>
</organism>
<comment type="pathway">
    <text evidence="1">One-carbon metabolism; tetrahydrofolate interconversion.</text>
</comment>
<name>A0A2H0VGQ4_9BACT</name>
<evidence type="ECO:0000313" key="12">
    <source>
        <dbReference type="Proteomes" id="UP000231466"/>
    </source>
</evidence>
<evidence type="ECO:0000256" key="2">
    <source>
        <dbReference type="ARBA" id="ARBA00022563"/>
    </source>
</evidence>
<dbReference type="InterPro" id="IPR020631">
    <property type="entry name" value="THF_DH/CycHdrlase_NAD-bd_dom"/>
</dbReference>
<dbReference type="AlphaFoldDB" id="A0A2H0VGQ4"/>
<evidence type="ECO:0000256" key="6">
    <source>
        <dbReference type="ARBA" id="ARBA00023002"/>
    </source>
</evidence>
<keyword evidence="7" id="KW-0486">Methionine biosynthesis</keyword>
<dbReference type="InterPro" id="IPR036291">
    <property type="entry name" value="NAD(P)-bd_dom_sf"/>
</dbReference>
<protein>
    <recommendedName>
        <fullName evidence="13">Methenyltetrahydrofolate cyclohydrolase</fullName>
    </recommendedName>
</protein>
<dbReference type="GO" id="GO:0009086">
    <property type="term" value="P:methionine biosynthetic process"/>
    <property type="evidence" value="ECO:0007669"/>
    <property type="project" value="UniProtKB-KW"/>
</dbReference>
<evidence type="ECO:0008006" key="13">
    <source>
        <dbReference type="Google" id="ProtNLM"/>
    </source>
</evidence>
<dbReference type="InterPro" id="IPR000672">
    <property type="entry name" value="THF_DH/CycHdrlase"/>
</dbReference>
<evidence type="ECO:0000256" key="5">
    <source>
        <dbReference type="ARBA" id="ARBA00022857"/>
    </source>
</evidence>
<keyword evidence="6" id="KW-0560">Oxidoreductase</keyword>
<evidence type="ECO:0000259" key="10">
    <source>
        <dbReference type="Pfam" id="PF02882"/>
    </source>
</evidence>
<dbReference type="EMBL" id="PFAH01000001">
    <property type="protein sequence ID" value="PIR98287.1"/>
    <property type="molecule type" value="Genomic_DNA"/>
</dbReference>
<keyword evidence="8" id="KW-0511">Multifunctional enzyme</keyword>
<keyword evidence="5" id="KW-0521">NADP</keyword>
<dbReference type="Pfam" id="PF00763">
    <property type="entry name" value="THF_DHG_CYH"/>
    <property type="match status" value="1"/>
</dbReference>
<sequence>MQKISGKEVSGEIIEKLKTKKTPDKILGAILIGEDPTSISFLKQKEKIAKDLGIDFRLYNFSESIKNDDLRKEINKLARSKRIGGLILQLPLPKGVNKNYVLNAIPREKDVDVLSERALGAFYKGRNLVSPPSVGVVEEIIERLDLKLEKLTVVVVGLGDLVGKPISVWLTDKCRNLHLLRSGSDLEIIKGADLIISGVGKAGVVKEINLRDGSGVIDFGYYYTPNGQLLGDFEKDKKSDKVLFYTPTPGGTGPILVAKLMENFYKLNA</sequence>
<keyword evidence="4" id="KW-0378">Hydrolase</keyword>
<dbReference type="GO" id="GO:0004477">
    <property type="term" value="F:methenyltetrahydrofolate cyclohydrolase activity"/>
    <property type="evidence" value="ECO:0007669"/>
    <property type="project" value="TreeGrafter"/>
</dbReference>
<dbReference type="GO" id="GO:0005829">
    <property type="term" value="C:cytosol"/>
    <property type="evidence" value="ECO:0007669"/>
    <property type="project" value="TreeGrafter"/>
</dbReference>
<evidence type="ECO:0000256" key="8">
    <source>
        <dbReference type="ARBA" id="ARBA00023268"/>
    </source>
</evidence>
<dbReference type="GO" id="GO:0035999">
    <property type="term" value="P:tetrahydrofolate interconversion"/>
    <property type="evidence" value="ECO:0007669"/>
    <property type="project" value="TreeGrafter"/>
</dbReference>
<evidence type="ECO:0000256" key="1">
    <source>
        <dbReference type="ARBA" id="ARBA00004777"/>
    </source>
</evidence>
<dbReference type="GO" id="GO:0004488">
    <property type="term" value="F:methylenetetrahydrofolate dehydrogenase (NADP+) activity"/>
    <property type="evidence" value="ECO:0007669"/>
    <property type="project" value="InterPro"/>
</dbReference>
<dbReference type="InterPro" id="IPR046346">
    <property type="entry name" value="Aminoacid_DH-like_N_sf"/>
</dbReference>